<evidence type="ECO:0000313" key="11">
    <source>
        <dbReference type="EMBL" id="CAD8480730.1"/>
    </source>
</evidence>
<reference evidence="10" key="1">
    <citation type="submission" date="2021-01" db="EMBL/GenBank/DDBJ databases">
        <authorList>
            <person name="Corre E."/>
            <person name="Pelletier E."/>
            <person name="Niang G."/>
            <person name="Scheremetjew M."/>
            <person name="Finn R."/>
            <person name="Kale V."/>
            <person name="Holt S."/>
            <person name="Cochrane G."/>
            <person name="Meng A."/>
            <person name="Brown T."/>
            <person name="Cohen L."/>
        </authorList>
    </citation>
    <scope>NUCLEOTIDE SEQUENCE</scope>
    <source>
        <strain evidence="10">CCMP325</strain>
    </source>
</reference>
<dbReference type="EMBL" id="HBEO01012654">
    <property type="protein sequence ID" value="CAD8480730.1"/>
    <property type="molecule type" value="Transcribed_RNA"/>
</dbReference>
<keyword evidence="5" id="KW-0067">ATP-binding</keyword>
<organism evidence="10">
    <name type="scientific">Hanusia phi</name>
    <dbReference type="NCBI Taxonomy" id="3032"/>
    <lineage>
        <taxon>Eukaryota</taxon>
        <taxon>Cryptophyceae</taxon>
        <taxon>Pyrenomonadales</taxon>
        <taxon>Geminigeraceae</taxon>
        <taxon>Hanusia</taxon>
    </lineage>
</organism>
<evidence type="ECO:0000313" key="9">
    <source>
        <dbReference type="EMBL" id="CAD8480725.1"/>
    </source>
</evidence>
<evidence type="ECO:0000313" key="10">
    <source>
        <dbReference type="EMBL" id="CAD8480727.1"/>
    </source>
</evidence>
<evidence type="ECO:0000256" key="1">
    <source>
        <dbReference type="ARBA" id="ARBA00022527"/>
    </source>
</evidence>
<dbReference type="SMART" id="SM00219">
    <property type="entry name" value="TyrKc"/>
    <property type="match status" value="1"/>
</dbReference>
<dbReference type="Gene3D" id="1.10.510.10">
    <property type="entry name" value="Transferase(Phosphotransferase) domain 1"/>
    <property type="match status" value="1"/>
</dbReference>
<dbReference type="PANTHER" id="PTHR24346">
    <property type="entry name" value="MAP/MICROTUBULE AFFINITY-REGULATING KINASE"/>
    <property type="match status" value="1"/>
</dbReference>
<dbReference type="InterPro" id="IPR020635">
    <property type="entry name" value="Tyr_kinase_cat_dom"/>
</dbReference>
<keyword evidence="3" id="KW-0547">Nucleotide-binding</keyword>
<evidence type="ECO:0008006" key="15">
    <source>
        <dbReference type="Google" id="ProtNLM"/>
    </source>
</evidence>
<keyword evidence="4" id="KW-0418">Kinase</keyword>
<evidence type="ECO:0000256" key="3">
    <source>
        <dbReference type="ARBA" id="ARBA00022741"/>
    </source>
</evidence>
<evidence type="ECO:0000259" key="7">
    <source>
        <dbReference type="PROSITE" id="PS50011"/>
    </source>
</evidence>
<dbReference type="Gene3D" id="1.10.238.10">
    <property type="entry name" value="EF-hand"/>
    <property type="match status" value="2"/>
</dbReference>
<dbReference type="SUPFAM" id="SSF47473">
    <property type="entry name" value="EF-hand"/>
    <property type="match status" value="1"/>
</dbReference>
<evidence type="ECO:0000256" key="5">
    <source>
        <dbReference type="ARBA" id="ARBA00022840"/>
    </source>
</evidence>
<dbReference type="FunFam" id="3.30.200.20:FF:000003">
    <property type="entry name" value="Non-specific serine/threonine protein kinase"/>
    <property type="match status" value="1"/>
</dbReference>
<gene>
    <name evidence="9" type="ORF">HPHI1048_LOCUS8626</name>
    <name evidence="10" type="ORF">HPHI1048_LOCUS8627</name>
    <name evidence="11" type="ORF">HPHI1048_LOCUS8628</name>
    <name evidence="12" type="ORF">HPHI1048_LOCUS8629</name>
    <name evidence="13" type="ORF">HPHI1048_LOCUS8630</name>
    <name evidence="14" type="ORF">HPHI1048_LOCUS8631</name>
</gene>
<feature type="domain" description="Protein kinase" evidence="7">
    <location>
        <begin position="426"/>
        <end position="679"/>
    </location>
</feature>
<dbReference type="InterPro" id="IPR011992">
    <property type="entry name" value="EF-hand-dom_pair"/>
</dbReference>
<evidence type="ECO:0000256" key="4">
    <source>
        <dbReference type="ARBA" id="ARBA00022777"/>
    </source>
</evidence>
<dbReference type="EMBL" id="HBEO01012656">
    <property type="protein sequence ID" value="CAD8480735.1"/>
    <property type="molecule type" value="Transcribed_RNA"/>
</dbReference>
<dbReference type="PANTHER" id="PTHR24346:SF30">
    <property type="entry name" value="MATERNAL EMBRYONIC LEUCINE ZIPPER KINASE"/>
    <property type="match status" value="1"/>
</dbReference>
<evidence type="ECO:0000313" key="14">
    <source>
        <dbReference type="EMBL" id="CAD8480738.1"/>
    </source>
</evidence>
<dbReference type="Pfam" id="PF00069">
    <property type="entry name" value="Pkinase"/>
    <property type="match status" value="1"/>
</dbReference>
<dbReference type="AlphaFoldDB" id="A0A6T7PDC8"/>
<dbReference type="EMBL" id="HBEO01012652">
    <property type="protein sequence ID" value="CAD8480725.1"/>
    <property type="molecule type" value="Transcribed_RNA"/>
</dbReference>
<dbReference type="GO" id="GO:0004674">
    <property type="term" value="F:protein serine/threonine kinase activity"/>
    <property type="evidence" value="ECO:0007669"/>
    <property type="project" value="UniProtKB-KW"/>
</dbReference>
<dbReference type="GO" id="GO:0005524">
    <property type="term" value="F:ATP binding"/>
    <property type="evidence" value="ECO:0007669"/>
    <property type="project" value="UniProtKB-KW"/>
</dbReference>
<dbReference type="PROSITE" id="PS50011">
    <property type="entry name" value="PROTEIN_KINASE_DOM"/>
    <property type="match status" value="1"/>
</dbReference>
<dbReference type="GO" id="GO:0035556">
    <property type="term" value="P:intracellular signal transduction"/>
    <property type="evidence" value="ECO:0007669"/>
    <property type="project" value="TreeGrafter"/>
</dbReference>
<evidence type="ECO:0000259" key="8">
    <source>
        <dbReference type="PROSITE" id="PS50222"/>
    </source>
</evidence>
<dbReference type="FunFam" id="1.10.510.10:FF:000571">
    <property type="entry name" value="Maternal embryonic leucine zipper kinase"/>
    <property type="match status" value="1"/>
</dbReference>
<dbReference type="InterPro" id="IPR000719">
    <property type="entry name" value="Prot_kinase_dom"/>
</dbReference>
<evidence type="ECO:0000256" key="6">
    <source>
        <dbReference type="SAM" id="MobiDB-lite"/>
    </source>
</evidence>
<accession>A0A6T7PDC8</accession>
<dbReference type="EMBL" id="HBEO01012655">
    <property type="protein sequence ID" value="CAD8480733.1"/>
    <property type="molecule type" value="Transcribed_RNA"/>
</dbReference>
<keyword evidence="2" id="KW-0808">Transferase</keyword>
<keyword evidence="1" id="KW-0723">Serine/threonine-protein kinase</keyword>
<sequence>MTKGRRPSFTADDDGNHGGGLLSNVSAFEDKRAKRCFLFPKSWDIHWSDLFLLLTFRFRDFRHRKERRLFDAVDTHKTGYVTLDELIHFQEQAVQAASLEDLDIPLLSFRPDISRSLVALYHFDVALEGHLSFEEFLLLQDYLRQVEYPDEEVICGCIPHPKTWFKRLKKKKGKKNQNDGNCEDQIPLRSPKSRRVHAGERLLARRINAHGELQELECDQNSFSMPEPSPARSCNSQGVDYEENSDSNDAAIDVENFLANDPSQSEDEAQEYDYEESEALAAEEKRQQDRRAMLVQALKSSKGRKRFIEWLYRLADTTESDDITMDELVVFLKAIRKDGINPEAFVDPSEDYDDAVKGKRKIVQALPSRIDPNYLQILAERIMLRYNDNRDGKLTKEEFMQLASMVEREYELFDNAYQGGDMIGPYRLLRTLGKGAEGVVKLANNVETGEKKAVKIIRRGNVASMSRVDREVEAMVMLNHPAVVSVNEVLETESSIFLVMEYCAGGHIEDYISPTRPMSEAAARFYFSQLLDGMLYCHQQCVCHRDLRIENLMLDNRGNLKITDFGHAGIFQQGWDVFQTMLVGSISHLAPEQVTGTVYSGEKIDMWSVGIILYIMVTGCAPFQGDSAEELLQNIKEAAYVPLPEGIVGQGCGEIIRATLQVDHSARPSCAQLKEHEWMTGPKEKLVLAHCDFFLRQSYKGVKEFVDDIKLRLTECDSDVTDTGIDSSSVEATVRTVSDDEEFRSNQMEGMRPVSMSVLHCVHKFHNMVFKVSPAQQHSNM</sequence>
<dbReference type="GO" id="GO:0005737">
    <property type="term" value="C:cytoplasm"/>
    <property type="evidence" value="ECO:0007669"/>
    <property type="project" value="TreeGrafter"/>
</dbReference>
<dbReference type="SUPFAM" id="SSF56112">
    <property type="entry name" value="Protein kinase-like (PK-like)"/>
    <property type="match status" value="1"/>
</dbReference>
<protein>
    <recommendedName>
        <fullName evidence="15">Calmodulin</fullName>
    </recommendedName>
</protein>
<evidence type="ECO:0000256" key="2">
    <source>
        <dbReference type="ARBA" id="ARBA00022679"/>
    </source>
</evidence>
<dbReference type="GO" id="GO:0005509">
    <property type="term" value="F:calcium ion binding"/>
    <property type="evidence" value="ECO:0007669"/>
    <property type="project" value="InterPro"/>
</dbReference>
<evidence type="ECO:0000313" key="12">
    <source>
        <dbReference type="EMBL" id="CAD8480733.1"/>
    </source>
</evidence>
<dbReference type="InterPro" id="IPR002048">
    <property type="entry name" value="EF_hand_dom"/>
</dbReference>
<dbReference type="EMBL" id="HBEO01012653">
    <property type="protein sequence ID" value="CAD8480727.1"/>
    <property type="molecule type" value="Transcribed_RNA"/>
</dbReference>
<dbReference type="PROSITE" id="PS00109">
    <property type="entry name" value="PROTEIN_KINASE_TYR"/>
    <property type="match status" value="1"/>
</dbReference>
<dbReference type="EMBL" id="HBEO01012657">
    <property type="protein sequence ID" value="CAD8480738.1"/>
    <property type="molecule type" value="Transcribed_RNA"/>
</dbReference>
<name>A0A6T7PDC8_9CRYP</name>
<feature type="region of interest" description="Disordered" evidence="6">
    <location>
        <begin position="218"/>
        <end position="245"/>
    </location>
</feature>
<dbReference type="PROSITE" id="PS50222">
    <property type="entry name" value="EF_HAND_2"/>
    <property type="match status" value="1"/>
</dbReference>
<dbReference type="GO" id="GO:0004713">
    <property type="term" value="F:protein tyrosine kinase activity"/>
    <property type="evidence" value="ECO:0007669"/>
    <property type="project" value="InterPro"/>
</dbReference>
<dbReference type="InterPro" id="IPR011009">
    <property type="entry name" value="Kinase-like_dom_sf"/>
</dbReference>
<feature type="domain" description="EF-hand" evidence="8">
    <location>
        <begin position="374"/>
        <end position="409"/>
    </location>
</feature>
<evidence type="ECO:0000313" key="13">
    <source>
        <dbReference type="EMBL" id="CAD8480735.1"/>
    </source>
</evidence>
<dbReference type="InterPro" id="IPR008266">
    <property type="entry name" value="Tyr_kinase_AS"/>
</dbReference>
<feature type="region of interest" description="Disordered" evidence="6">
    <location>
        <begin position="170"/>
        <end position="194"/>
    </location>
</feature>
<proteinExistence type="predicted"/>